<feature type="binding site" evidence="4 6">
    <location>
        <begin position="87"/>
        <end position="90"/>
    </location>
    <ligand>
        <name>substrate</name>
    </ligand>
</feature>
<sequence length="225" mass="25850">MSKLVLLRHGQSLANKVNEYTGWSDSPLTEYGIKQAHEAGKLLLKQQLEFTDIHTSVLVRAIKTSNIVLDELHQSYIPIHKTWRLNERHYGSLRGWNKDDTRKIFGVEQVALWRRSYYAVPPKLEFPDRDRRYANLPDSSLPLAESLAMATERIVPYWVDSIAPKLLTDKNQLVVAHGSTVRAMIKFIEQISDKDIDGVEVANGEPIIYTFDDKLNLQDKQIITH</sequence>
<dbReference type="InterPro" id="IPR029033">
    <property type="entry name" value="His_PPase_superfam"/>
</dbReference>
<dbReference type="UniPathway" id="UPA00109">
    <property type="reaction ID" value="UER00186"/>
</dbReference>
<feature type="binding site" evidence="4 6">
    <location>
        <begin position="21"/>
        <end position="22"/>
    </location>
    <ligand>
        <name>substrate</name>
    </ligand>
</feature>
<evidence type="ECO:0000256" key="5">
    <source>
        <dbReference type="PIRSR" id="PIRSR613078-1"/>
    </source>
</evidence>
<dbReference type="InterPro" id="IPR005952">
    <property type="entry name" value="Phosphogly_mut1"/>
</dbReference>
<evidence type="ECO:0000256" key="7">
    <source>
        <dbReference type="PIRSR" id="PIRSR613078-3"/>
    </source>
</evidence>
<evidence type="ECO:0000256" key="1">
    <source>
        <dbReference type="ARBA" id="ARBA00006717"/>
    </source>
</evidence>
<dbReference type="EMBL" id="JQBK01000047">
    <property type="protein sequence ID" value="KRN82836.1"/>
    <property type="molecule type" value="Genomic_DNA"/>
</dbReference>
<dbReference type="SUPFAM" id="SSF53254">
    <property type="entry name" value="Phosphoglycerate mutase-like"/>
    <property type="match status" value="1"/>
</dbReference>
<dbReference type="Pfam" id="PF00300">
    <property type="entry name" value="His_Phos_1"/>
    <property type="match status" value="1"/>
</dbReference>
<dbReference type="GO" id="GO:0006094">
    <property type="term" value="P:gluconeogenesis"/>
    <property type="evidence" value="ECO:0007669"/>
    <property type="project" value="UniProtKB-UniRule"/>
</dbReference>
<accession>A0A0R2K975</accession>
<evidence type="ECO:0000256" key="3">
    <source>
        <dbReference type="ARBA" id="ARBA00023235"/>
    </source>
</evidence>
<comment type="catalytic activity">
    <reaction evidence="4 8">
        <text>(2R)-2-phosphoglycerate = (2R)-3-phosphoglycerate</text>
        <dbReference type="Rhea" id="RHEA:15901"/>
        <dbReference type="ChEBI" id="CHEBI:58272"/>
        <dbReference type="ChEBI" id="CHEBI:58289"/>
        <dbReference type="EC" id="5.4.2.11"/>
    </reaction>
</comment>
<feature type="binding site" evidence="4 6">
    <location>
        <position position="98"/>
    </location>
    <ligand>
        <name>substrate</name>
    </ligand>
</feature>
<feature type="binding site" evidence="4 6">
    <location>
        <position position="60"/>
    </location>
    <ligand>
        <name>substrate</name>
    </ligand>
</feature>
<dbReference type="GO" id="GO:0004619">
    <property type="term" value="F:phosphoglycerate mutase activity"/>
    <property type="evidence" value="ECO:0007669"/>
    <property type="project" value="UniProtKB-UniRule"/>
</dbReference>
<dbReference type="Gene3D" id="3.40.50.1240">
    <property type="entry name" value="Phosphoglycerate mutase-like"/>
    <property type="match status" value="1"/>
</dbReference>
<proteinExistence type="inferred from homology"/>
<comment type="caution">
    <text evidence="9">The sequence shown here is derived from an EMBL/GenBank/DDBJ whole genome shotgun (WGS) entry which is preliminary data.</text>
</comment>
<reference evidence="9 10" key="1">
    <citation type="journal article" date="2015" name="Genome Announc.">
        <title>Expanding the biotechnology potential of lactobacilli through comparative genomics of 213 strains and associated genera.</title>
        <authorList>
            <person name="Sun Z."/>
            <person name="Harris H.M."/>
            <person name="McCann A."/>
            <person name="Guo C."/>
            <person name="Argimon S."/>
            <person name="Zhang W."/>
            <person name="Yang X."/>
            <person name="Jeffery I.B."/>
            <person name="Cooney J.C."/>
            <person name="Kagawa T.F."/>
            <person name="Liu W."/>
            <person name="Song Y."/>
            <person name="Salvetti E."/>
            <person name="Wrobel A."/>
            <person name="Rasinkangas P."/>
            <person name="Parkhill J."/>
            <person name="Rea M.C."/>
            <person name="O'Sullivan O."/>
            <person name="Ritari J."/>
            <person name="Douillard F.P."/>
            <person name="Paul Ross R."/>
            <person name="Yang R."/>
            <person name="Briner A.E."/>
            <person name="Felis G.E."/>
            <person name="de Vos W.M."/>
            <person name="Barrangou R."/>
            <person name="Klaenhammer T.R."/>
            <person name="Caufield P.W."/>
            <person name="Cui Y."/>
            <person name="Zhang H."/>
            <person name="O'Toole P.W."/>
        </authorList>
    </citation>
    <scope>NUCLEOTIDE SEQUENCE [LARGE SCALE GENOMIC DNA]</scope>
    <source>
        <strain evidence="9 10">DSM 15353</strain>
    </source>
</reference>
<feature type="active site" description="Tele-phosphohistidine intermediate" evidence="4 5">
    <location>
        <position position="9"/>
    </location>
</feature>
<keyword evidence="4" id="KW-0312">Gluconeogenesis</keyword>
<dbReference type="PATRIC" id="fig|89059.3.peg.1641"/>
<comment type="function">
    <text evidence="4 8">Catalyzes the interconversion of 2-phosphoglycerate and 3-phosphoglycerate.</text>
</comment>
<evidence type="ECO:0000256" key="4">
    <source>
        <dbReference type="HAMAP-Rule" id="MF_01039"/>
    </source>
</evidence>
<dbReference type="STRING" id="89059.LAC1533_1709"/>
<gene>
    <name evidence="4" type="primary">gpmA</name>
    <name evidence="9" type="ORF">IV43_GL001533</name>
</gene>
<feature type="binding site" evidence="4 6">
    <location>
        <begin position="8"/>
        <end position="15"/>
    </location>
    <ligand>
        <name>substrate</name>
    </ligand>
</feature>
<name>A0A0R2K975_9LACO</name>
<evidence type="ECO:0000256" key="2">
    <source>
        <dbReference type="ARBA" id="ARBA00023152"/>
    </source>
</evidence>
<keyword evidence="3 4" id="KW-0413">Isomerase</keyword>
<dbReference type="InterPro" id="IPR001345">
    <property type="entry name" value="PG/BPGM_mutase_AS"/>
</dbReference>
<dbReference type="EC" id="5.4.2.11" evidence="4 8"/>
<dbReference type="AlphaFoldDB" id="A0A0R2K975"/>
<dbReference type="GO" id="GO:0006096">
    <property type="term" value="P:glycolytic process"/>
    <property type="evidence" value="ECO:0007669"/>
    <property type="project" value="UniProtKB-UniRule"/>
</dbReference>
<protein>
    <recommendedName>
        <fullName evidence="4 8">2,3-bisphosphoglycerate-dependent phosphoglycerate mutase</fullName>
        <shortName evidence="4">BPG-dependent PGAM</shortName>
        <shortName evidence="4">PGAM</shortName>
        <shortName evidence="4">Phosphoglyceromutase</shortName>
        <shortName evidence="4">dPGM</shortName>
        <ecNumber evidence="4 8">5.4.2.11</ecNumber>
    </recommendedName>
</protein>
<evidence type="ECO:0000313" key="10">
    <source>
        <dbReference type="Proteomes" id="UP000051491"/>
    </source>
</evidence>
<organism evidence="9 10">
    <name type="scientific">Ligilactobacillus acidipiscis</name>
    <dbReference type="NCBI Taxonomy" id="89059"/>
    <lineage>
        <taxon>Bacteria</taxon>
        <taxon>Bacillati</taxon>
        <taxon>Bacillota</taxon>
        <taxon>Bacilli</taxon>
        <taxon>Lactobacillales</taxon>
        <taxon>Lactobacillaceae</taxon>
        <taxon>Ligilactobacillus</taxon>
    </lineage>
</organism>
<dbReference type="InterPro" id="IPR013078">
    <property type="entry name" value="His_Pase_superF_clade-1"/>
</dbReference>
<dbReference type="PANTHER" id="PTHR11931">
    <property type="entry name" value="PHOSPHOGLYCERATE MUTASE"/>
    <property type="match status" value="1"/>
</dbReference>
<dbReference type="NCBIfam" id="TIGR01258">
    <property type="entry name" value="pgm_1"/>
    <property type="match status" value="1"/>
</dbReference>
<feature type="active site" description="Proton donor/acceptor" evidence="4 5">
    <location>
        <position position="87"/>
    </location>
</feature>
<keyword evidence="2 4" id="KW-0324">Glycolysis</keyword>
<dbReference type="HAMAP" id="MF_01039">
    <property type="entry name" value="PGAM_GpmA"/>
    <property type="match status" value="1"/>
</dbReference>
<dbReference type="OrthoDB" id="9781415at2"/>
<evidence type="ECO:0000256" key="6">
    <source>
        <dbReference type="PIRSR" id="PIRSR613078-2"/>
    </source>
</evidence>
<dbReference type="CDD" id="cd07067">
    <property type="entry name" value="HP_PGM_like"/>
    <property type="match status" value="1"/>
</dbReference>
<evidence type="ECO:0000256" key="8">
    <source>
        <dbReference type="RuleBase" id="RU004512"/>
    </source>
</evidence>
<comment type="similarity">
    <text evidence="1 4">Belongs to the phosphoglycerate mutase family. BPG-dependent PGAM subfamily.</text>
</comment>
<feature type="site" description="Transition state stabilizer" evidence="4 7">
    <location>
        <position position="177"/>
    </location>
</feature>
<dbReference type="SMART" id="SM00855">
    <property type="entry name" value="PGAM"/>
    <property type="match status" value="1"/>
</dbReference>
<feature type="binding site" evidence="4 6">
    <location>
        <begin position="114"/>
        <end position="115"/>
    </location>
    <ligand>
        <name>substrate</name>
    </ligand>
</feature>
<dbReference type="PROSITE" id="PS00175">
    <property type="entry name" value="PG_MUTASE"/>
    <property type="match status" value="1"/>
</dbReference>
<evidence type="ECO:0000313" key="9">
    <source>
        <dbReference type="EMBL" id="KRN82836.1"/>
    </source>
</evidence>
<dbReference type="RefSeq" id="WP_010496783.1">
    <property type="nucleotide sequence ID" value="NZ_CP173417.1"/>
</dbReference>
<dbReference type="Proteomes" id="UP000051491">
    <property type="component" value="Unassembled WGS sequence"/>
</dbReference>
<comment type="caution">
    <text evidence="4">Lacks conserved residue(s) required for the propagation of feature annotation.</text>
</comment>
<comment type="pathway">
    <text evidence="4 8">Carbohydrate degradation; glycolysis; pyruvate from D-glyceraldehyde 3-phosphate: step 3/5.</text>
</comment>